<dbReference type="GeneID" id="25917095"/>
<dbReference type="OrthoDB" id="433525at2759"/>
<feature type="non-terminal residue" evidence="1">
    <location>
        <position position="60"/>
    </location>
</feature>
<name>A0A0L0F2G1_9EUKA</name>
<dbReference type="Proteomes" id="UP000054560">
    <property type="component" value="Unassembled WGS sequence"/>
</dbReference>
<reference evidence="1 2" key="1">
    <citation type="submission" date="2011-02" db="EMBL/GenBank/DDBJ databases">
        <title>The Genome Sequence of Sphaeroforma arctica JP610.</title>
        <authorList>
            <consortium name="The Broad Institute Genome Sequencing Platform"/>
            <person name="Russ C."/>
            <person name="Cuomo C."/>
            <person name="Young S.K."/>
            <person name="Zeng Q."/>
            <person name="Gargeya S."/>
            <person name="Alvarado L."/>
            <person name="Berlin A."/>
            <person name="Chapman S.B."/>
            <person name="Chen Z."/>
            <person name="Freedman E."/>
            <person name="Gellesch M."/>
            <person name="Goldberg J."/>
            <person name="Griggs A."/>
            <person name="Gujja S."/>
            <person name="Heilman E."/>
            <person name="Heiman D."/>
            <person name="Howarth C."/>
            <person name="Mehta T."/>
            <person name="Neiman D."/>
            <person name="Pearson M."/>
            <person name="Roberts A."/>
            <person name="Saif S."/>
            <person name="Shea T."/>
            <person name="Shenoy N."/>
            <person name="Sisk P."/>
            <person name="Stolte C."/>
            <person name="Sykes S."/>
            <person name="White J."/>
            <person name="Yandava C."/>
            <person name="Burger G."/>
            <person name="Gray M.W."/>
            <person name="Holland P.W.H."/>
            <person name="King N."/>
            <person name="Lang F.B.F."/>
            <person name="Roger A.J."/>
            <person name="Ruiz-Trillo I."/>
            <person name="Haas B."/>
            <person name="Nusbaum C."/>
            <person name="Birren B."/>
        </authorList>
    </citation>
    <scope>NUCLEOTIDE SEQUENCE [LARGE SCALE GENOMIC DNA]</scope>
    <source>
        <strain evidence="1 2">JP610</strain>
    </source>
</reference>
<accession>A0A0L0F2G1</accession>
<dbReference type="EMBL" id="KQ250048">
    <property type="protein sequence ID" value="KNC70877.1"/>
    <property type="molecule type" value="Genomic_DNA"/>
</dbReference>
<dbReference type="AlphaFoldDB" id="A0A0L0F2G1"/>
<protein>
    <submittedName>
        <fullName evidence="1">Uncharacterized protein</fullName>
    </submittedName>
</protein>
<evidence type="ECO:0000313" key="2">
    <source>
        <dbReference type="Proteomes" id="UP000054560"/>
    </source>
</evidence>
<dbReference type="RefSeq" id="XP_014144779.1">
    <property type="nucleotide sequence ID" value="XM_014289304.1"/>
</dbReference>
<organism evidence="1 2">
    <name type="scientific">Sphaeroforma arctica JP610</name>
    <dbReference type="NCBI Taxonomy" id="667725"/>
    <lineage>
        <taxon>Eukaryota</taxon>
        <taxon>Ichthyosporea</taxon>
        <taxon>Ichthyophonida</taxon>
        <taxon>Sphaeroforma</taxon>
    </lineage>
</organism>
<proteinExistence type="predicted"/>
<sequence>MLKRREFQTNFKANEGNALQACVASILDKPLSDVPNFIQCSDYWEAMLAHAKKHELTLLK</sequence>
<gene>
    <name evidence="1" type="ORF">SARC_16591</name>
</gene>
<keyword evidence="2" id="KW-1185">Reference proteome</keyword>
<evidence type="ECO:0000313" key="1">
    <source>
        <dbReference type="EMBL" id="KNC70877.1"/>
    </source>
</evidence>